<feature type="non-terminal residue" evidence="1">
    <location>
        <position position="1"/>
    </location>
</feature>
<proteinExistence type="predicted"/>
<organism evidence="1 2">
    <name type="scientific">Penicillium nordicum</name>
    <dbReference type="NCBI Taxonomy" id="229535"/>
    <lineage>
        <taxon>Eukaryota</taxon>
        <taxon>Fungi</taxon>
        <taxon>Dikarya</taxon>
        <taxon>Ascomycota</taxon>
        <taxon>Pezizomycotina</taxon>
        <taxon>Eurotiomycetes</taxon>
        <taxon>Eurotiomycetidae</taxon>
        <taxon>Eurotiales</taxon>
        <taxon>Aspergillaceae</taxon>
        <taxon>Penicillium</taxon>
    </lineage>
</organism>
<name>A0A0M8P0A0_9EURO</name>
<dbReference type="Proteomes" id="UP000037696">
    <property type="component" value="Unassembled WGS sequence"/>
</dbReference>
<accession>A0A0M8P0A0</accession>
<comment type="caution">
    <text evidence="1">The sequence shown here is derived from an EMBL/GenBank/DDBJ whole genome shotgun (WGS) entry which is preliminary data.</text>
</comment>
<evidence type="ECO:0000313" key="1">
    <source>
        <dbReference type="EMBL" id="KOS37981.1"/>
    </source>
</evidence>
<dbReference type="AlphaFoldDB" id="A0A0M8P0A0"/>
<sequence length="25" mass="2811">PGVKTPFWEGVDAWISELVPLYIPP</sequence>
<gene>
    <name evidence="1" type="ORF">ACN38_g11195</name>
</gene>
<reference evidence="1 2" key="1">
    <citation type="submission" date="2015-08" db="EMBL/GenBank/DDBJ databases">
        <title>Genome sequencing of Penicillium nordicum.</title>
        <authorList>
            <person name="Nguyen H.D."/>
            <person name="Seifert K.A."/>
        </authorList>
    </citation>
    <scope>NUCLEOTIDE SEQUENCE [LARGE SCALE GENOMIC DNA]</scope>
    <source>
        <strain evidence="1 2">DAOMC 185683</strain>
    </source>
</reference>
<keyword evidence="2" id="KW-1185">Reference proteome</keyword>
<evidence type="ECO:0000313" key="2">
    <source>
        <dbReference type="Proteomes" id="UP000037696"/>
    </source>
</evidence>
<protein>
    <submittedName>
        <fullName evidence="1">Uncharacterized protein</fullName>
    </submittedName>
</protein>
<dbReference type="EMBL" id="LHQQ01000280">
    <property type="protein sequence ID" value="KOS37981.1"/>
    <property type="molecule type" value="Genomic_DNA"/>
</dbReference>